<dbReference type="PROSITE" id="PS50110">
    <property type="entry name" value="RESPONSE_REGULATORY"/>
    <property type="match status" value="1"/>
</dbReference>
<dbReference type="GO" id="GO:0003677">
    <property type="term" value="F:DNA binding"/>
    <property type="evidence" value="ECO:0007669"/>
    <property type="project" value="UniProtKB-KW"/>
</dbReference>
<organism evidence="4 5">
    <name type="scientific">Hanstruepera neustonica</name>
    <dbReference type="NCBI Taxonomy" id="1445657"/>
    <lineage>
        <taxon>Bacteria</taxon>
        <taxon>Pseudomonadati</taxon>
        <taxon>Bacteroidota</taxon>
        <taxon>Flavobacteriia</taxon>
        <taxon>Flavobacteriales</taxon>
        <taxon>Flavobacteriaceae</taxon>
        <taxon>Hanstruepera</taxon>
    </lineage>
</organism>
<protein>
    <submittedName>
        <fullName evidence="4">DNA-binding response regulator</fullName>
    </submittedName>
</protein>
<dbReference type="RefSeq" id="WP_103050473.1">
    <property type="nucleotide sequence ID" value="NZ_POWF01000001.1"/>
</dbReference>
<dbReference type="Pfam" id="PF00072">
    <property type="entry name" value="Response_reg"/>
    <property type="match status" value="1"/>
</dbReference>
<sequence length="281" mass="33383">MKTKAHILVVEDKALIYKRLKMILKEHHYSVDDYAPSVEEAIGNINKKRPDLVLLDIDLQGEHNGIYLGNLLKKEYNIPFIYVTDLDDDQTFYESLQTKHDDFIPKKDINLTEEEPIVIQTKPHLDKKRLIRSIQTILQKQTENQQPLREGIMGLIGYLEDIKELDKSRVTRVPVKYEDIIFFTVKPFINENEKEETLRANYLWFKTRNGEYFFLKTSLRDIQKTLPYYFVRINESYIVNIAPDVLKGRINGSRLSIQNQEFTIKNTYKEEVKSRLEHFYY</sequence>
<feature type="modified residue" description="4-aspartylphosphate" evidence="2">
    <location>
        <position position="56"/>
    </location>
</feature>
<evidence type="ECO:0000256" key="2">
    <source>
        <dbReference type="PROSITE-ProRule" id="PRU00169"/>
    </source>
</evidence>
<dbReference type="Proteomes" id="UP000236641">
    <property type="component" value="Unassembled WGS sequence"/>
</dbReference>
<reference evidence="4 5" key="1">
    <citation type="submission" date="2018-01" db="EMBL/GenBank/DDBJ databases">
        <title>The draft genome of Hanstruepera neustonica JCM19743.</title>
        <authorList>
            <person name="He R.-H."/>
            <person name="Du Z.-J."/>
        </authorList>
    </citation>
    <scope>NUCLEOTIDE SEQUENCE [LARGE SCALE GENOMIC DNA]</scope>
    <source>
        <strain evidence="4 5">JCM19743</strain>
    </source>
</reference>
<dbReference type="Gene3D" id="3.40.50.2300">
    <property type="match status" value="1"/>
</dbReference>
<dbReference type="Gene3D" id="2.40.50.1020">
    <property type="entry name" value="LytTr DNA-binding domain"/>
    <property type="match status" value="1"/>
</dbReference>
<dbReference type="EMBL" id="POWF01000001">
    <property type="protein sequence ID" value="PNQ74620.1"/>
    <property type="molecule type" value="Genomic_DNA"/>
</dbReference>
<dbReference type="OrthoDB" id="2962330at2"/>
<gene>
    <name evidence="4" type="ORF">C1T31_00295</name>
</gene>
<dbReference type="AlphaFoldDB" id="A0A2K1E2W7"/>
<evidence type="ECO:0000256" key="1">
    <source>
        <dbReference type="ARBA" id="ARBA00022553"/>
    </source>
</evidence>
<dbReference type="SUPFAM" id="SSF52172">
    <property type="entry name" value="CheY-like"/>
    <property type="match status" value="1"/>
</dbReference>
<dbReference type="SMART" id="SM00448">
    <property type="entry name" value="REC"/>
    <property type="match status" value="1"/>
</dbReference>
<dbReference type="InterPro" id="IPR050595">
    <property type="entry name" value="Bact_response_regulator"/>
</dbReference>
<feature type="domain" description="Response regulatory" evidence="3">
    <location>
        <begin position="6"/>
        <end position="121"/>
    </location>
</feature>
<name>A0A2K1E2W7_9FLAO</name>
<evidence type="ECO:0000259" key="3">
    <source>
        <dbReference type="PROSITE" id="PS50110"/>
    </source>
</evidence>
<keyword evidence="1 2" id="KW-0597">Phosphoprotein</keyword>
<keyword evidence="4" id="KW-0238">DNA-binding</keyword>
<dbReference type="PANTHER" id="PTHR44591:SF3">
    <property type="entry name" value="RESPONSE REGULATORY DOMAIN-CONTAINING PROTEIN"/>
    <property type="match status" value="1"/>
</dbReference>
<proteinExistence type="predicted"/>
<dbReference type="InterPro" id="IPR001789">
    <property type="entry name" value="Sig_transdc_resp-reg_receiver"/>
</dbReference>
<dbReference type="PANTHER" id="PTHR44591">
    <property type="entry name" value="STRESS RESPONSE REGULATOR PROTEIN 1"/>
    <property type="match status" value="1"/>
</dbReference>
<comment type="caution">
    <text evidence="4">The sequence shown here is derived from an EMBL/GenBank/DDBJ whole genome shotgun (WGS) entry which is preliminary data.</text>
</comment>
<dbReference type="InterPro" id="IPR011006">
    <property type="entry name" value="CheY-like_superfamily"/>
</dbReference>
<accession>A0A2K1E2W7</accession>
<evidence type="ECO:0000313" key="5">
    <source>
        <dbReference type="Proteomes" id="UP000236641"/>
    </source>
</evidence>
<evidence type="ECO:0000313" key="4">
    <source>
        <dbReference type="EMBL" id="PNQ74620.1"/>
    </source>
</evidence>
<keyword evidence="5" id="KW-1185">Reference proteome</keyword>
<dbReference type="GO" id="GO:0000160">
    <property type="term" value="P:phosphorelay signal transduction system"/>
    <property type="evidence" value="ECO:0007669"/>
    <property type="project" value="InterPro"/>
</dbReference>